<dbReference type="Gene3D" id="3.30.160.60">
    <property type="entry name" value="Classic Zinc Finger"/>
    <property type="match status" value="1"/>
</dbReference>
<keyword evidence="5" id="KW-1185">Reference proteome</keyword>
<feature type="compositionally biased region" description="Basic residues" evidence="2">
    <location>
        <begin position="183"/>
        <end position="192"/>
    </location>
</feature>
<keyword evidence="1" id="KW-0862">Zinc</keyword>
<feature type="domain" description="B box-type" evidence="3">
    <location>
        <begin position="35"/>
        <end position="72"/>
    </location>
</feature>
<dbReference type="GO" id="GO:0008270">
    <property type="term" value="F:zinc ion binding"/>
    <property type="evidence" value="ECO:0007669"/>
    <property type="project" value="UniProtKB-KW"/>
</dbReference>
<reference evidence="4 5" key="1">
    <citation type="submission" date="2024-11" db="EMBL/GenBank/DDBJ databases">
        <title>Chromosome-level genome assembly of Eucalyptus globulus Labill. provides insights into its genome evolution.</title>
        <authorList>
            <person name="Li X."/>
        </authorList>
    </citation>
    <scope>NUCLEOTIDE SEQUENCE [LARGE SCALE GENOMIC DNA]</scope>
    <source>
        <strain evidence="4">CL2024</strain>
        <tissue evidence="4">Fresh tender leaves</tissue>
    </source>
</reference>
<feature type="region of interest" description="Disordered" evidence="2">
    <location>
        <begin position="157"/>
        <end position="199"/>
    </location>
</feature>
<dbReference type="Pfam" id="PF04640">
    <property type="entry name" value="PLATZ"/>
    <property type="match status" value="1"/>
</dbReference>
<evidence type="ECO:0000256" key="1">
    <source>
        <dbReference type="PROSITE-ProRule" id="PRU00024"/>
    </source>
</evidence>
<evidence type="ECO:0000313" key="4">
    <source>
        <dbReference type="EMBL" id="KAL3741394.1"/>
    </source>
</evidence>
<evidence type="ECO:0000259" key="3">
    <source>
        <dbReference type="PROSITE" id="PS50119"/>
    </source>
</evidence>
<keyword evidence="1" id="KW-0479">Metal-binding</keyword>
<gene>
    <name evidence="4" type="ORF">ACJRO7_016949</name>
</gene>
<dbReference type="EMBL" id="JBJKBG010000004">
    <property type="protein sequence ID" value="KAL3741394.1"/>
    <property type="molecule type" value="Genomic_DNA"/>
</dbReference>
<comment type="caution">
    <text evidence="4">The sequence shown here is derived from an EMBL/GenBank/DDBJ whole genome shotgun (WGS) entry which is preliminary data.</text>
</comment>
<evidence type="ECO:0000313" key="5">
    <source>
        <dbReference type="Proteomes" id="UP001634007"/>
    </source>
</evidence>
<dbReference type="Pfam" id="PF00643">
    <property type="entry name" value="zf-B_box"/>
    <property type="match status" value="1"/>
</dbReference>
<sequence>MTGNGATMVWSGDDQKNIVPPWLRLIASIKLYDSCMTHSSKECNFYCRVCMVALCKECKKQHDLSEHEIIKAYKVSKVASFRIEDLEPLWDASDIYPYSQNGWLVAFIYKRGDGAARSRGQSNLAECESCPYRLKSPTAKYCSVECKVEAMMKMNGRGSTKNEAAKRKVGTISEGSSGNVQSFRKRSRKQKIPQRAPFY</sequence>
<dbReference type="PANTHER" id="PTHR31065:SF39">
    <property type="entry name" value="PLATZ TRANSCRIPTION FACTOR FAMILY PROTEIN"/>
    <property type="match status" value="1"/>
</dbReference>
<accession>A0ABD3KNG7</accession>
<keyword evidence="1" id="KW-0863">Zinc-finger</keyword>
<dbReference type="InterPro" id="IPR000315">
    <property type="entry name" value="Znf_B-box"/>
</dbReference>
<feature type="compositionally biased region" description="Polar residues" evidence="2">
    <location>
        <begin position="173"/>
        <end position="182"/>
    </location>
</feature>
<protein>
    <recommendedName>
        <fullName evidence="3">B box-type domain-containing protein</fullName>
    </recommendedName>
</protein>
<proteinExistence type="predicted"/>
<dbReference type="PANTHER" id="PTHR31065">
    <property type="entry name" value="PLATZ TRANSCRIPTION FACTOR FAMILY PROTEIN"/>
    <property type="match status" value="1"/>
</dbReference>
<dbReference type="InterPro" id="IPR006734">
    <property type="entry name" value="PLATZ"/>
</dbReference>
<dbReference type="PROSITE" id="PS50119">
    <property type="entry name" value="ZF_BBOX"/>
    <property type="match status" value="1"/>
</dbReference>
<dbReference type="AlphaFoldDB" id="A0ABD3KNG7"/>
<evidence type="ECO:0000256" key="2">
    <source>
        <dbReference type="SAM" id="MobiDB-lite"/>
    </source>
</evidence>
<name>A0ABD3KNG7_EUCGL</name>
<dbReference type="Proteomes" id="UP001634007">
    <property type="component" value="Unassembled WGS sequence"/>
</dbReference>
<dbReference type="SUPFAM" id="SSF57845">
    <property type="entry name" value="B-box zinc-binding domain"/>
    <property type="match status" value="1"/>
</dbReference>
<organism evidence="4 5">
    <name type="scientific">Eucalyptus globulus</name>
    <name type="common">Tasmanian blue gum</name>
    <dbReference type="NCBI Taxonomy" id="34317"/>
    <lineage>
        <taxon>Eukaryota</taxon>
        <taxon>Viridiplantae</taxon>
        <taxon>Streptophyta</taxon>
        <taxon>Embryophyta</taxon>
        <taxon>Tracheophyta</taxon>
        <taxon>Spermatophyta</taxon>
        <taxon>Magnoliopsida</taxon>
        <taxon>eudicotyledons</taxon>
        <taxon>Gunneridae</taxon>
        <taxon>Pentapetalae</taxon>
        <taxon>rosids</taxon>
        <taxon>malvids</taxon>
        <taxon>Myrtales</taxon>
        <taxon>Myrtaceae</taxon>
        <taxon>Myrtoideae</taxon>
        <taxon>Eucalypteae</taxon>
        <taxon>Eucalyptus</taxon>
    </lineage>
</organism>